<dbReference type="KEGG" id="poz:I0K15_20065"/>
<feature type="signal peptide" evidence="1">
    <location>
        <begin position="1"/>
        <end position="20"/>
    </location>
</feature>
<evidence type="ECO:0000313" key="3">
    <source>
        <dbReference type="Proteomes" id="UP000594800"/>
    </source>
</evidence>
<proteinExistence type="predicted"/>
<dbReference type="AlphaFoldDB" id="A0A7S9QDE3"/>
<sequence length="195" mass="20822">MSPRFSHVLAVFLLAPLPFAAQVSPAPRVDVLVEAMRANDCRIDEPGIGALLSSGQMGEREFQITAFVLTDLGLATVDEATRVATLSAPLCTSDAPLTGEVRARLRVEALSPEDGVALIESAMAREGCKILIPQSEQFVDTASAGAREELGLPQEIGAENVRMLNYVLSEGMERLALDGRLTETGDVITLSECPR</sequence>
<dbReference type="Proteomes" id="UP000594800">
    <property type="component" value="Chromosome"/>
</dbReference>
<keyword evidence="1" id="KW-0732">Signal</keyword>
<keyword evidence="3" id="KW-1185">Reference proteome</keyword>
<organism evidence="2 3">
    <name type="scientific">Pontivivens ytuae</name>
    <dbReference type="NCBI Taxonomy" id="2789856"/>
    <lineage>
        <taxon>Bacteria</taxon>
        <taxon>Pseudomonadati</taxon>
        <taxon>Pseudomonadota</taxon>
        <taxon>Alphaproteobacteria</taxon>
        <taxon>Rhodobacterales</taxon>
        <taxon>Paracoccaceae</taxon>
        <taxon>Pontivivens</taxon>
    </lineage>
</organism>
<accession>A0A7S9QDE3</accession>
<protein>
    <submittedName>
        <fullName evidence="2">Uncharacterized protein</fullName>
    </submittedName>
</protein>
<evidence type="ECO:0000313" key="2">
    <source>
        <dbReference type="EMBL" id="QPH54036.1"/>
    </source>
</evidence>
<dbReference type="RefSeq" id="WP_196103245.1">
    <property type="nucleotide sequence ID" value="NZ_CP064942.1"/>
</dbReference>
<name>A0A7S9QDE3_9RHOB</name>
<feature type="chain" id="PRO_5032802299" evidence="1">
    <location>
        <begin position="21"/>
        <end position="195"/>
    </location>
</feature>
<reference evidence="2 3" key="1">
    <citation type="submission" date="2020-11" db="EMBL/GenBank/DDBJ databases">
        <title>Description of Pontivivens ytuae sp. nov. isolated from deep sea sediment of Mariana Trench.</title>
        <authorList>
            <person name="Wang Z."/>
            <person name="Sun Q.-L."/>
            <person name="Xu X.-D."/>
            <person name="Tang Y.-Z."/>
            <person name="Zhang J."/>
        </authorList>
    </citation>
    <scope>NUCLEOTIDE SEQUENCE [LARGE SCALE GENOMIC DNA]</scope>
    <source>
        <strain evidence="2 3">MT2928</strain>
    </source>
</reference>
<gene>
    <name evidence="2" type="ORF">I0K15_20065</name>
</gene>
<evidence type="ECO:0000256" key="1">
    <source>
        <dbReference type="SAM" id="SignalP"/>
    </source>
</evidence>
<dbReference type="EMBL" id="CP064942">
    <property type="protein sequence ID" value="QPH54036.1"/>
    <property type="molecule type" value="Genomic_DNA"/>
</dbReference>